<keyword evidence="2" id="KW-1185">Reference proteome</keyword>
<reference evidence="3" key="1">
    <citation type="submission" date="2022-11" db="UniProtKB">
        <authorList>
            <consortium name="WormBaseParasite"/>
        </authorList>
    </citation>
    <scope>IDENTIFICATION</scope>
</reference>
<evidence type="ECO:0000256" key="1">
    <source>
        <dbReference type="SAM" id="MobiDB-lite"/>
    </source>
</evidence>
<evidence type="ECO:0000313" key="2">
    <source>
        <dbReference type="Proteomes" id="UP000887577"/>
    </source>
</evidence>
<name>A0A914YGE7_9BILA</name>
<protein>
    <submittedName>
        <fullName evidence="3">Uncharacterized protein</fullName>
    </submittedName>
</protein>
<evidence type="ECO:0000313" key="3">
    <source>
        <dbReference type="WBParaSite" id="PSU_v2.g18391.t1"/>
    </source>
</evidence>
<feature type="compositionally biased region" description="Polar residues" evidence="1">
    <location>
        <begin position="7"/>
        <end position="20"/>
    </location>
</feature>
<sequence>MNGDGGTSSDESLRGQSGSDFEQKEDDGAGFKYRNKRHGTSIVLSHTSTIYDRVIEVDKRKGMLRTDPAQFFDRYLKPIEINYDQMFNLMTNPPNQSTTGFKMYALAQFMECSKLPMSVEDLLIFVKFIHYCALPLFAYYQFLVVPDAAGFFRDMGFNVSTNLIVATDHPEIYWSMTEAQRRLLDPLDDLQHADIWKQIFLLSDQ</sequence>
<dbReference type="WBParaSite" id="PSU_v2.g18391.t1">
    <property type="protein sequence ID" value="PSU_v2.g18391.t1"/>
    <property type="gene ID" value="PSU_v2.g18391"/>
</dbReference>
<proteinExistence type="predicted"/>
<dbReference type="Proteomes" id="UP000887577">
    <property type="component" value="Unplaced"/>
</dbReference>
<dbReference type="AlphaFoldDB" id="A0A914YGE7"/>
<feature type="region of interest" description="Disordered" evidence="1">
    <location>
        <begin position="1"/>
        <end position="33"/>
    </location>
</feature>
<organism evidence="2 3">
    <name type="scientific">Panagrolaimus superbus</name>
    <dbReference type="NCBI Taxonomy" id="310955"/>
    <lineage>
        <taxon>Eukaryota</taxon>
        <taxon>Metazoa</taxon>
        <taxon>Ecdysozoa</taxon>
        <taxon>Nematoda</taxon>
        <taxon>Chromadorea</taxon>
        <taxon>Rhabditida</taxon>
        <taxon>Tylenchina</taxon>
        <taxon>Panagrolaimomorpha</taxon>
        <taxon>Panagrolaimoidea</taxon>
        <taxon>Panagrolaimidae</taxon>
        <taxon>Panagrolaimus</taxon>
    </lineage>
</organism>
<accession>A0A914YGE7</accession>